<proteinExistence type="predicted"/>
<gene>
    <name evidence="1" type="ORF">AHMF7605_12010</name>
</gene>
<dbReference type="EMBL" id="PYFT01000001">
    <property type="protein sequence ID" value="PSR54195.1"/>
    <property type="molecule type" value="Genomic_DNA"/>
</dbReference>
<reference evidence="1 2" key="1">
    <citation type="submission" date="2018-03" db="EMBL/GenBank/DDBJ databases">
        <title>Adhaeribacter sp. HMF7605 Genome sequencing and assembly.</title>
        <authorList>
            <person name="Kang H."/>
            <person name="Kang J."/>
            <person name="Cha I."/>
            <person name="Kim H."/>
            <person name="Joh K."/>
        </authorList>
    </citation>
    <scope>NUCLEOTIDE SEQUENCE [LARGE SCALE GENOMIC DNA]</scope>
    <source>
        <strain evidence="1 2">HMF7605</strain>
    </source>
</reference>
<organism evidence="1 2">
    <name type="scientific">Adhaeribacter arboris</name>
    <dbReference type="NCBI Taxonomy" id="2072846"/>
    <lineage>
        <taxon>Bacteria</taxon>
        <taxon>Pseudomonadati</taxon>
        <taxon>Bacteroidota</taxon>
        <taxon>Cytophagia</taxon>
        <taxon>Cytophagales</taxon>
        <taxon>Hymenobacteraceae</taxon>
        <taxon>Adhaeribacter</taxon>
    </lineage>
</organism>
<evidence type="ECO:0000313" key="1">
    <source>
        <dbReference type="EMBL" id="PSR54195.1"/>
    </source>
</evidence>
<name>A0A2T2YFA4_9BACT</name>
<dbReference type="RefSeq" id="WP_106929633.1">
    <property type="nucleotide sequence ID" value="NZ_PYFT01000001.1"/>
</dbReference>
<evidence type="ECO:0000313" key="2">
    <source>
        <dbReference type="Proteomes" id="UP000240357"/>
    </source>
</evidence>
<dbReference type="AlphaFoldDB" id="A0A2T2YFA4"/>
<accession>A0A2T2YFA4</accession>
<comment type="caution">
    <text evidence="1">The sequence shown here is derived from an EMBL/GenBank/DDBJ whole genome shotgun (WGS) entry which is preliminary data.</text>
</comment>
<protein>
    <submittedName>
        <fullName evidence="1">Uncharacterized protein</fullName>
    </submittedName>
</protein>
<dbReference type="Proteomes" id="UP000240357">
    <property type="component" value="Unassembled WGS sequence"/>
</dbReference>
<keyword evidence="2" id="KW-1185">Reference proteome</keyword>
<sequence>MLEPQIIPGYLDPKGRQIFTGDVYRLASVGDPDYLDLACLWLPELYRYGWLNLEDYTFYQNSTFEEKLELCEGLVEITYCFDLNEFFVHNKATFKGNLFTHPKKFNYHIQL</sequence>